<reference evidence="3 4" key="1">
    <citation type="submission" date="2020-08" db="EMBL/GenBank/DDBJ databases">
        <title>Genomic Encyclopedia of Archaeal and Bacterial Type Strains, Phase II (KMG-II): from individual species to whole genera.</title>
        <authorList>
            <person name="Goeker M."/>
        </authorList>
    </citation>
    <scope>NUCLEOTIDE SEQUENCE [LARGE SCALE GENOMIC DNA]</scope>
    <source>
        <strain evidence="3 4">DSM 43850</strain>
    </source>
</reference>
<dbReference type="Pfam" id="PF07591">
    <property type="entry name" value="PT-HINT"/>
    <property type="match status" value="1"/>
</dbReference>
<dbReference type="InterPro" id="IPR031325">
    <property type="entry name" value="RHS_repeat"/>
</dbReference>
<evidence type="ECO:0000313" key="3">
    <source>
        <dbReference type="EMBL" id="MBA8926785.1"/>
    </source>
</evidence>
<evidence type="ECO:0000313" key="4">
    <source>
        <dbReference type="Proteomes" id="UP000517916"/>
    </source>
</evidence>
<dbReference type="Pfam" id="PF05593">
    <property type="entry name" value="RHS_repeat"/>
    <property type="match status" value="1"/>
</dbReference>
<organism evidence="3 4">
    <name type="scientific">Kutzneria viridogrisea</name>
    <dbReference type="NCBI Taxonomy" id="47990"/>
    <lineage>
        <taxon>Bacteria</taxon>
        <taxon>Bacillati</taxon>
        <taxon>Actinomycetota</taxon>
        <taxon>Actinomycetes</taxon>
        <taxon>Pseudonocardiales</taxon>
        <taxon>Pseudonocardiaceae</taxon>
        <taxon>Kutzneria</taxon>
    </lineage>
</organism>
<sequence length="2250" mass="239069">MLARRRRTPVLVTVVGALIASMLSAVVVPAAQASADNRPPVSIEKPIPHTTVPLKPTKAAQGPPTGQPTATSWPAPGDADLTLGRPVGATPNAQADAPHRAGTLPILIRSETTGKAKPDTVATTPPKFHVHLADHNTAVKAGVAGVLFAVTPEDTGHTASVGVDYSGFRNAVGADFGTRLHLVQLPACALSTPDKPECHTQTPIGSSTNDSKAGIVSAPVTFTAAQSKAIHASTTPLVLAATAGSAGPNGSFTASSLAPSGSWSVGGSSGAFTWSYPIATPPSAAGGDATPKVALSYDSSRVDGHTASTNNQTSWIGEGWDYSPGYIERTYRSCADDPAGTAPKVYDACWSGQILTMNLDGHSVSLVLDDLSKTWHTSTDTGDRVELLTGSANGALGGEYWKITTPNGTQYFFGRNSGPGHRDQATTNSTWTEPVYGAHPGDPCNNPAGFAASSCAQAWRWNLDYVEDPHGNATMYYYTPETNYYGANNSTTGVAYTRGGYLSRIDYGLRDENGTVYASAAADQVVFTVSERCLPSGTITCDPSQFTTNNAASWPDTPQDQHCVQGASCDNHAPSIWSTKRLTTITTQYYTGTGYTKVDTYELGHQFYAAIDASMWLASITHTGYSPDGTSIALPAMTFTGQVHDNRVVNYNNQPAMIRWRLATITTETGQVISISYSDPECTQTTVPADPANDTMRCFPVRWVLPYNTDPVLDYFHMYVTTEVDVQDANALSPTQKTTYRYLGSPAWHFDDNEVTKPANRTYGQFRGYQQVEVRTGDPQHSSNGVADRQTLTRTTYYRGMDGDTLPGGKIRTPVTIADSLGESVPDSNQFAGTPREVTTFDGDSPAQVSTAITDVGTVASTASRARDGLPALTATIVATTKSRTLTALAAGGARTTSATTAYDSAGRVTQQTSSGDGVPDVCTTTSYADNTTSWIRNRVAEVITSQQSCPTPGTTPSPILSDVRTFYDNQTNLGVVPGAGDPTRTDSSSKNDNGILTFITTGTATFDGSGRPLSRTDALNRTSTTAYTPTDGGVVTQIVTTNPKKQTTKTLVDPGRGSTLDITDVAGHATDASYDALGRLTAMWLPGHSKSGNQQPSSTYSYLLRRDGASAVTSKTLIDYGNGTNYTTSVTLYDGLGHVLQTQSDAEGGGRIGSDTVYDSHGWVVRTNNRYHTDGAPGTTLISVADADVNDRTVTTFDGDGRPVKATAYNGLTATWATQTVYGGDRTTTIPPPGGVTSTTLTDSRGKVTELRQYTTPPTISGNTITGNAIQSTLYHYTPLGQQDQITDAEGNKWTYTYDLLGRRRTQSDPDAGSTTYGYDDAGQLTSTTDNRGQTLAFKYDELGRKLEEHAGSITGPELASWVYDTVQTGKLSYSTRYTPGGNYLSGVTGYDGMGLPNGTILRIPASETGLAGDYTTSTSYTTTGLPDVVQPASGGGLSPEQIVTSYDALGKPKGALGYNSYASGAIYTPYGEIAQFATVGGNGWLSYDHDKQTRRVTDVTLSGKQAPPQIDDTSYTYDPAGNLTSSTDVQGPPGAATQTQCFGYDALDRLNQAWTATDKCAAPPSTAAGSTNVGGITPYWTSWSFQPSGLRATQVRHALPGASGDTTTTYTYPAPGNPQAHTLTSTATSGPGGNTATSYGYDAAGNTSTRNLVADRQTLSWDQENRLASDQTSNGTSTYVYDADGNLLIRHDKGSTTLFLPGEELTYNATLATVTGTRYYSFGGNTIAMRVGGANPTVLAGDSHGTNQIAYQPETGEVTRRAFDPYGNPLGSGVGTWPDTHGFLNKPVDQTSGLTEIGARNYDPMIGRFISVDPVLDPARPGQLNGYTYANDNPTTLSDPTGLLVNCGPDNVGCGGILGDPPPTAEERNNWWTSERAGERQRSRQARDQNWIDQHSPATTDNGRLQTQLYHYAGDGSGDYWTAPVGDGRGAGTNACFGRRGCQEAYDYLLEHPDDVEGAKRIAAMYCIDHLQQCATEARVSTTVNTLVSEAVTLAVGGGFLRGELGCAGPNSFAGDTPVLMADGTNKPIDQVKVGDQISNAEPDSPTVQRHTVTAVHITDTDHDFTDVTLATADGPRTITSTTHHLFWDTTTHTWTDAGDLKVGQQLDTPGNGHVTITSLRRYATTIRTYNLTIDGVHTYYVLAGDTPVLVHNTGCWSTRYERAGDLAKRYTEGQSTRDPASQWYHEELGNDELLHGINNAAEGDGIVVSRNGTILGGHHRWDELQVRINDGRINPDTSIRIDVYGGE</sequence>
<name>A0ABR6BIS4_9PSEU</name>
<dbReference type="PROSITE" id="PS50818">
    <property type="entry name" value="INTEIN_C_TER"/>
    <property type="match status" value="1"/>
</dbReference>
<protein>
    <submittedName>
        <fullName evidence="3">RHS repeat-associated protein</fullName>
    </submittedName>
</protein>
<keyword evidence="2" id="KW-0732">Signal</keyword>
<dbReference type="InterPro" id="IPR022385">
    <property type="entry name" value="Rhs_assc_core"/>
</dbReference>
<proteinExistence type="predicted"/>
<dbReference type="Gene3D" id="2.170.16.10">
    <property type="entry name" value="Hedgehog/Intein (Hint) domain"/>
    <property type="match status" value="1"/>
</dbReference>
<feature type="chain" id="PRO_5045834184" evidence="2">
    <location>
        <begin position="26"/>
        <end position="2250"/>
    </location>
</feature>
<accession>A0ABR6BIS4</accession>
<dbReference type="InterPro" id="IPR050708">
    <property type="entry name" value="T6SS_VgrG/RHS"/>
</dbReference>
<gene>
    <name evidence="3" type="ORF">BC739_003991</name>
</gene>
<keyword evidence="4" id="KW-1185">Reference proteome</keyword>
<feature type="region of interest" description="Disordered" evidence="1">
    <location>
        <begin position="1306"/>
        <end position="1331"/>
    </location>
</feature>
<dbReference type="InterPro" id="IPR036844">
    <property type="entry name" value="Hint_dom_sf"/>
</dbReference>
<feature type="region of interest" description="Disordered" evidence="1">
    <location>
        <begin position="33"/>
        <end position="77"/>
    </location>
</feature>
<dbReference type="Proteomes" id="UP000517916">
    <property type="component" value="Unassembled WGS sequence"/>
</dbReference>
<dbReference type="NCBIfam" id="TIGR01443">
    <property type="entry name" value="intein_Cterm"/>
    <property type="match status" value="1"/>
</dbReference>
<feature type="signal peptide" evidence="2">
    <location>
        <begin position="1"/>
        <end position="25"/>
    </location>
</feature>
<dbReference type="NCBIfam" id="TIGR01643">
    <property type="entry name" value="YD_repeat_2x"/>
    <property type="match status" value="2"/>
</dbReference>
<dbReference type="NCBIfam" id="TIGR03696">
    <property type="entry name" value="Rhs_assc_core"/>
    <property type="match status" value="1"/>
</dbReference>
<comment type="caution">
    <text evidence="3">The sequence shown here is derived from an EMBL/GenBank/DDBJ whole genome shotgun (WGS) entry which is preliminary data.</text>
</comment>
<feature type="region of interest" description="Disordered" evidence="1">
    <location>
        <begin position="1860"/>
        <end position="1905"/>
    </location>
</feature>
<dbReference type="PANTHER" id="PTHR32305:SF17">
    <property type="entry name" value="TRNA NUCLEASE WAPA"/>
    <property type="match status" value="1"/>
</dbReference>
<dbReference type="EMBL" id="JACJID010000003">
    <property type="protein sequence ID" value="MBA8926785.1"/>
    <property type="molecule type" value="Genomic_DNA"/>
</dbReference>
<dbReference type="CDD" id="cd00081">
    <property type="entry name" value="Hint"/>
    <property type="match status" value="1"/>
</dbReference>
<dbReference type="SUPFAM" id="SSF51294">
    <property type="entry name" value="Hedgehog/intein (Hint) domain"/>
    <property type="match status" value="1"/>
</dbReference>
<feature type="compositionally biased region" description="Basic and acidic residues" evidence="1">
    <location>
        <begin position="1878"/>
        <end position="1889"/>
    </location>
</feature>
<dbReference type="Gene3D" id="2.180.10.10">
    <property type="entry name" value="RHS repeat-associated core"/>
    <property type="match status" value="2"/>
</dbReference>
<dbReference type="InterPro" id="IPR006530">
    <property type="entry name" value="YD"/>
</dbReference>
<evidence type="ECO:0000256" key="2">
    <source>
        <dbReference type="SAM" id="SignalP"/>
    </source>
</evidence>
<dbReference type="PANTHER" id="PTHR32305">
    <property type="match status" value="1"/>
</dbReference>
<dbReference type="InterPro" id="IPR030934">
    <property type="entry name" value="Intein_C"/>
</dbReference>
<evidence type="ECO:0000256" key="1">
    <source>
        <dbReference type="SAM" id="MobiDB-lite"/>
    </source>
</evidence>
<dbReference type="RefSeq" id="WP_182838006.1">
    <property type="nucleotide sequence ID" value="NZ_BAAABQ010000029.1"/>
</dbReference>
<feature type="compositionally biased region" description="Polar residues" evidence="1">
    <location>
        <begin position="1893"/>
        <end position="1905"/>
    </location>
</feature>